<evidence type="ECO:0000256" key="1">
    <source>
        <dbReference type="ARBA" id="ARBA00012513"/>
    </source>
</evidence>
<keyword evidence="5" id="KW-0067">ATP-binding</keyword>
<dbReference type="InterPro" id="IPR001680">
    <property type="entry name" value="WD40_rpt"/>
</dbReference>
<feature type="compositionally biased region" description="Pro residues" evidence="7">
    <location>
        <begin position="342"/>
        <end position="368"/>
    </location>
</feature>
<evidence type="ECO:0000256" key="3">
    <source>
        <dbReference type="ARBA" id="ARBA00022741"/>
    </source>
</evidence>
<dbReference type="Pfam" id="PF00069">
    <property type="entry name" value="Pkinase"/>
    <property type="match status" value="1"/>
</dbReference>
<dbReference type="PROSITE" id="PS50011">
    <property type="entry name" value="PROTEIN_KINASE_DOM"/>
    <property type="match status" value="1"/>
</dbReference>
<dbReference type="GO" id="GO:0004674">
    <property type="term" value="F:protein serine/threonine kinase activity"/>
    <property type="evidence" value="ECO:0007669"/>
    <property type="project" value="UniProtKB-EC"/>
</dbReference>
<reference evidence="9 10" key="1">
    <citation type="submission" date="2019-05" db="EMBL/GenBank/DDBJ databases">
        <title>Draft genome sequence of Nonomuraea turkmeniaca DSM 43926.</title>
        <authorList>
            <person name="Saricaoglu S."/>
            <person name="Isik K."/>
        </authorList>
    </citation>
    <scope>NUCLEOTIDE SEQUENCE [LARGE SCALE GENOMIC DNA]</scope>
    <source>
        <strain evidence="9 10">DSM 43926</strain>
    </source>
</reference>
<dbReference type="InterPro" id="IPR000719">
    <property type="entry name" value="Prot_kinase_dom"/>
</dbReference>
<keyword evidence="10" id="KW-1185">Reference proteome</keyword>
<feature type="repeat" description="WD" evidence="6">
    <location>
        <begin position="787"/>
        <end position="804"/>
    </location>
</feature>
<dbReference type="Gene3D" id="1.10.510.10">
    <property type="entry name" value="Transferase(Phosphotransferase) domain 1"/>
    <property type="match status" value="1"/>
</dbReference>
<evidence type="ECO:0000313" key="9">
    <source>
        <dbReference type="EMBL" id="TMR07693.1"/>
    </source>
</evidence>
<dbReference type="SMART" id="SM00320">
    <property type="entry name" value="WD40"/>
    <property type="match status" value="5"/>
</dbReference>
<keyword evidence="2" id="KW-0808">Transferase</keyword>
<feature type="domain" description="Protein kinase" evidence="8">
    <location>
        <begin position="18"/>
        <end position="272"/>
    </location>
</feature>
<keyword evidence="4" id="KW-0418">Kinase</keyword>
<feature type="compositionally biased region" description="Low complexity" evidence="7">
    <location>
        <begin position="369"/>
        <end position="406"/>
    </location>
</feature>
<feature type="compositionally biased region" description="Low complexity" evidence="7">
    <location>
        <begin position="444"/>
        <end position="469"/>
    </location>
</feature>
<comment type="caution">
    <text evidence="9">The sequence shown here is derived from an EMBL/GenBank/DDBJ whole genome shotgun (WGS) entry which is preliminary data.</text>
</comment>
<gene>
    <name evidence="9" type="ORF">ETD86_50975</name>
</gene>
<evidence type="ECO:0000256" key="4">
    <source>
        <dbReference type="ARBA" id="ARBA00022777"/>
    </source>
</evidence>
<evidence type="ECO:0000256" key="5">
    <source>
        <dbReference type="ARBA" id="ARBA00022840"/>
    </source>
</evidence>
<dbReference type="PANTHER" id="PTHR43671:SF13">
    <property type="entry name" value="SERINE_THREONINE-PROTEIN KINASE NEK2"/>
    <property type="match status" value="1"/>
</dbReference>
<dbReference type="InterPro" id="IPR011009">
    <property type="entry name" value="Kinase-like_dom_sf"/>
</dbReference>
<dbReference type="InterPro" id="IPR011047">
    <property type="entry name" value="Quinoprotein_ADH-like_sf"/>
</dbReference>
<evidence type="ECO:0000256" key="2">
    <source>
        <dbReference type="ARBA" id="ARBA00022679"/>
    </source>
</evidence>
<dbReference type="InterPro" id="IPR050660">
    <property type="entry name" value="NEK_Ser/Thr_kinase"/>
</dbReference>
<feature type="compositionally biased region" description="Low complexity" evidence="7">
    <location>
        <begin position="284"/>
        <end position="299"/>
    </location>
</feature>
<name>A0A5S4EVS6_9ACTN</name>
<keyword evidence="6" id="KW-0853">WD repeat</keyword>
<dbReference type="InterPro" id="IPR015943">
    <property type="entry name" value="WD40/YVTN_repeat-like_dom_sf"/>
</dbReference>
<evidence type="ECO:0000256" key="6">
    <source>
        <dbReference type="PROSITE-ProRule" id="PRU00221"/>
    </source>
</evidence>
<dbReference type="CDD" id="cd14014">
    <property type="entry name" value="STKc_PknB_like"/>
    <property type="match status" value="1"/>
</dbReference>
<dbReference type="InterPro" id="IPR008271">
    <property type="entry name" value="Ser/Thr_kinase_AS"/>
</dbReference>
<sequence>MPDIRPLRSGDPERVGGYRLVGVLGSGGQGTVYKAVGGDGREVAVKLLHSHLSGDDDVTKGFLREVEAARRVAAFCTAAVLDAGMVDERPYIVSEYVAGDTLQQLVRSAGPRAGGALDRLAISTLTALAAIHQAGIVHRDFKPGNVLMGPVGPIVIDFGIAKALDATTLVSEPVGTPTYMSPEQFKGLRIGPTSDMFSWAGSMVFAATGRPAFAGETVPAIMNAILSGDPDLSGVPPHLVDPIRECLAKDPAARPTPADLMQRLIRRTGPALQPLPPSARQPLAGAPSAPAGSVSAGPAPGAGGAAAGTPSGPARYPSFGAAGEPAGQPPPGAPPGSRGKPSPGPQAGPAGPPPSRPQAGPAGPPPSGPQAGPAGSPPVGLQAHQAVPARARPVADVETAPSGGRRVSRRAVISAAGAAVATAAVSAFAVLRPRGGLLRPDGDPSSSPSGNAASANAGSASPNAGSPSARPTPTASAEPFGTQVREPVSLPGGSGAPVALAASASGTGVACGTANGTVLAWDLSTAAAIAKVGDGGGGAVSVAYGERGGAPVVASGHSDGRMRLWSPSGESLAAHRAGDPIIAVTVAGGRAIAVSQKYDGMRDLRGTVRLWDIATGKQIGVTSTEHFQGIRGLAFGRLGKDDVLVTGDGGERIRVRRLSTGVVTHSFETGEIGGIELLACGELKGRPVVVSTHLDATLRVYDLATGKRRKKWAFSDQSPDDRGAVALVAGRLGDVPIAAVAHAPAGGEVTVRVWNLDNGEIIGELGPGEGGAIRTLALAAPAGRPVIVGAGEDRSIRVWSLGDG</sequence>
<dbReference type="PROSITE" id="PS00108">
    <property type="entry name" value="PROTEIN_KINASE_ST"/>
    <property type="match status" value="1"/>
</dbReference>
<evidence type="ECO:0000259" key="8">
    <source>
        <dbReference type="PROSITE" id="PS50011"/>
    </source>
</evidence>
<feature type="region of interest" description="Disordered" evidence="7">
    <location>
        <begin position="439"/>
        <end position="479"/>
    </location>
</feature>
<keyword evidence="3" id="KW-0547">Nucleotide-binding</keyword>
<dbReference type="Gene3D" id="2.130.10.10">
    <property type="entry name" value="YVTN repeat-like/Quinoprotein amine dehydrogenase"/>
    <property type="match status" value="2"/>
</dbReference>
<evidence type="ECO:0000256" key="7">
    <source>
        <dbReference type="SAM" id="MobiDB-lite"/>
    </source>
</evidence>
<proteinExistence type="predicted"/>
<dbReference type="EC" id="2.7.11.1" evidence="1"/>
<dbReference type="GO" id="GO:0005524">
    <property type="term" value="F:ATP binding"/>
    <property type="evidence" value="ECO:0007669"/>
    <property type="project" value="UniProtKB-KW"/>
</dbReference>
<dbReference type="AlphaFoldDB" id="A0A5S4EVS6"/>
<feature type="compositionally biased region" description="Low complexity" evidence="7">
    <location>
        <begin position="307"/>
        <end position="326"/>
    </location>
</feature>
<dbReference type="PANTHER" id="PTHR43671">
    <property type="entry name" value="SERINE/THREONINE-PROTEIN KINASE NEK"/>
    <property type="match status" value="1"/>
</dbReference>
<dbReference type="OrthoDB" id="3515587at2"/>
<dbReference type="Gene3D" id="3.30.200.20">
    <property type="entry name" value="Phosphorylase Kinase, domain 1"/>
    <property type="match status" value="1"/>
</dbReference>
<dbReference type="EMBL" id="VCKY01000358">
    <property type="protein sequence ID" value="TMR07693.1"/>
    <property type="molecule type" value="Genomic_DNA"/>
</dbReference>
<evidence type="ECO:0000313" key="10">
    <source>
        <dbReference type="Proteomes" id="UP000309128"/>
    </source>
</evidence>
<accession>A0A5S4EVS6</accession>
<dbReference type="SUPFAM" id="SSF56112">
    <property type="entry name" value="Protein kinase-like (PK-like)"/>
    <property type="match status" value="1"/>
</dbReference>
<dbReference type="PROSITE" id="PS50082">
    <property type="entry name" value="WD_REPEATS_2"/>
    <property type="match status" value="1"/>
</dbReference>
<organism evidence="9 10">
    <name type="scientific">Nonomuraea turkmeniaca</name>
    <dbReference type="NCBI Taxonomy" id="103838"/>
    <lineage>
        <taxon>Bacteria</taxon>
        <taxon>Bacillati</taxon>
        <taxon>Actinomycetota</taxon>
        <taxon>Actinomycetes</taxon>
        <taxon>Streptosporangiales</taxon>
        <taxon>Streptosporangiaceae</taxon>
        <taxon>Nonomuraea</taxon>
    </lineage>
</organism>
<dbReference type="SUPFAM" id="SSF50998">
    <property type="entry name" value="Quinoprotein alcohol dehydrogenase-like"/>
    <property type="match status" value="1"/>
</dbReference>
<dbReference type="Proteomes" id="UP000309128">
    <property type="component" value="Unassembled WGS sequence"/>
</dbReference>
<feature type="region of interest" description="Disordered" evidence="7">
    <location>
        <begin position="270"/>
        <end position="406"/>
    </location>
</feature>
<protein>
    <recommendedName>
        <fullName evidence="1">non-specific serine/threonine protein kinase</fullName>
        <ecNumber evidence="1">2.7.11.1</ecNumber>
    </recommendedName>
</protein>
<dbReference type="RefSeq" id="WP_138673822.1">
    <property type="nucleotide sequence ID" value="NZ_VCKY01000358.1"/>
</dbReference>